<evidence type="ECO:0000256" key="1">
    <source>
        <dbReference type="SAM" id="MobiDB-lite"/>
    </source>
</evidence>
<organism evidence="3">
    <name type="scientific">uncultured bacterium A1Q1_fos_1807</name>
    <dbReference type="NCBI Taxonomy" id="1256552"/>
    <lineage>
        <taxon>Bacteria</taxon>
        <taxon>environmental samples</taxon>
    </lineage>
</organism>
<feature type="compositionally biased region" description="Basic and acidic residues" evidence="1">
    <location>
        <begin position="128"/>
        <end position="143"/>
    </location>
</feature>
<proteinExistence type="predicted"/>
<sequence length="255" mass="27831">MTAPSALSDNAQPAEERQSSLRHRPLDRNGLVAGLCLTLALNGGGLLMLWRSSRQVDKPRPSGPEIFVDVKLLKFGRKRDLSFLPHVETTPRTADKNKIKLAQDPDKPTPKREDKKPEALAKLTDLTRNLRADDDERATREALEEGDPNGVRGGTANEAAGDPYLREIVAAVLERWTVPTMLKPEELAKLQAAACLTIDDEGNLRSFRIVEASGNPLFDGSLNATLGSIKTLPKPHGRFAGAARSGRLCPVFSKQ</sequence>
<name>L7VW96_9BACT</name>
<dbReference type="Pfam" id="PF13103">
    <property type="entry name" value="TonB_2"/>
    <property type="match status" value="1"/>
</dbReference>
<evidence type="ECO:0000256" key="2">
    <source>
        <dbReference type="SAM" id="Phobius"/>
    </source>
</evidence>
<evidence type="ECO:0000313" key="3">
    <source>
        <dbReference type="EMBL" id="AGC71824.1"/>
    </source>
</evidence>
<dbReference type="EMBL" id="JX649883">
    <property type="protein sequence ID" value="AGC71824.1"/>
    <property type="molecule type" value="Genomic_DNA"/>
</dbReference>
<reference evidence="3" key="1">
    <citation type="submission" date="2012-09" db="EMBL/GenBank/DDBJ databases">
        <title>Metagenomic Characterization of a Microbial Community in Wastewater Detects High Levels of Antibiotic Resistance.</title>
        <authorList>
            <person name="Abrams M."/>
            <person name="Caldwell A."/>
            <person name="Vandaei E."/>
            <person name="Lee W."/>
            <person name="Perrott J."/>
            <person name="Khan S.Y."/>
            <person name="Ta J."/>
            <person name="Romero D."/>
            <person name="Nguyen V."/>
            <person name="Pourmand N."/>
            <person name="Ouverney C.C."/>
        </authorList>
    </citation>
    <scope>NUCLEOTIDE SEQUENCE</scope>
</reference>
<feature type="compositionally biased region" description="Basic and acidic residues" evidence="1">
    <location>
        <begin position="14"/>
        <end position="25"/>
    </location>
</feature>
<keyword evidence="2" id="KW-0472">Membrane</keyword>
<feature type="compositionally biased region" description="Polar residues" evidence="1">
    <location>
        <begin position="1"/>
        <end position="11"/>
    </location>
</feature>
<dbReference type="AlphaFoldDB" id="L7VW96"/>
<dbReference type="SUPFAM" id="SSF74653">
    <property type="entry name" value="TolA/TonB C-terminal domain"/>
    <property type="match status" value="1"/>
</dbReference>
<feature type="compositionally biased region" description="Basic and acidic residues" evidence="1">
    <location>
        <begin position="93"/>
        <end position="119"/>
    </location>
</feature>
<accession>L7VW96</accession>
<feature type="region of interest" description="Disordered" evidence="1">
    <location>
        <begin position="1"/>
        <end position="25"/>
    </location>
</feature>
<protein>
    <recommendedName>
        <fullName evidence="4">TonB C-terminal domain-containing protein</fullName>
    </recommendedName>
</protein>
<keyword evidence="2" id="KW-1133">Transmembrane helix</keyword>
<feature type="transmembrane region" description="Helical" evidence="2">
    <location>
        <begin position="30"/>
        <end position="50"/>
    </location>
</feature>
<dbReference type="Gene3D" id="3.30.1150.10">
    <property type="match status" value="1"/>
</dbReference>
<evidence type="ECO:0008006" key="4">
    <source>
        <dbReference type="Google" id="ProtNLM"/>
    </source>
</evidence>
<keyword evidence="2" id="KW-0812">Transmembrane</keyword>
<feature type="region of interest" description="Disordered" evidence="1">
    <location>
        <begin position="86"/>
        <end position="159"/>
    </location>
</feature>